<keyword evidence="10" id="KW-1185">Reference proteome</keyword>
<keyword evidence="3 9" id="KW-0808">Transferase</keyword>
<evidence type="ECO:0000256" key="2">
    <source>
        <dbReference type="ARBA" id="ARBA00006464"/>
    </source>
</evidence>
<evidence type="ECO:0000256" key="6">
    <source>
        <dbReference type="ARBA" id="ARBA00023136"/>
    </source>
</evidence>
<dbReference type="NCBIfam" id="TIGR03025">
    <property type="entry name" value="EPS_sugtrans"/>
    <property type="match status" value="1"/>
</dbReference>
<sequence>MLREQRSLILDCEKFLDITITAFSFIAAYFIKRHLVPGRLACLSTDSNYYLILTLIIISWYIAFKWMNMYMSYRERPFWPFFTGIVKSNLLGMILLTIIMYVMHIHAISRLLMGIFIALNIGLLTLSKFIIFTTLEKLRTDGFNTRSVLIIGSKERAREVIRAIEKYKASGYRVAGCFDIKEELLGQTVENGHKVIGLVKDLEAYLRHNIVDELIFAMPLKIIQRGDRYLALAESMGIKIRIIPDWDIHYFMYHPNIAVIRFESFLGVYNMTLQSTPANEGKLLIKHVAGYLTALVLTLVLMPVFIAVAVAIKRTSPGPVFYTQERLGLNGRKFKLYKFRTMVNNADEIRKELEEMNEMDGPVFKIKDDPRIIPGIGQFLRKTSLDELPQLFNVLRGEMCLVGPRPPIPKEVDEYAVRHRRRLSMKPGMTCLWQIAPNRNDLSFEEWMKLDLKYIDNWSLFNDVKILVLTARAVLTRSGR</sequence>
<comment type="subcellular location">
    <subcellularLocation>
        <location evidence="1">Membrane</location>
        <topology evidence="1">Multi-pass membrane protein</topology>
    </subcellularLocation>
</comment>
<evidence type="ECO:0000256" key="1">
    <source>
        <dbReference type="ARBA" id="ARBA00004141"/>
    </source>
</evidence>
<feature type="transmembrane region" description="Helical" evidence="7">
    <location>
        <begin position="288"/>
        <end position="312"/>
    </location>
</feature>
<dbReference type="GO" id="GO:0016780">
    <property type="term" value="F:phosphotransferase activity, for other substituted phosphate groups"/>
    <property type="evidence" value="ECO:0007669"/>
    <property type="project" value="TreeGrafter"/>
</dbReference>
<keyword evidence="4 7" id="KW-0812">Transmembrane</keyword>
<dbReference type="Pfam" id="PF02397">
    <property type="entry name" value="Bac_transf"/>
    <property type="match status" value="1"/>
</dbReference>
<dbReference type="Proteomes" id="UP000005778">
    <property type="component" value="Chromosome"/>
</dbReference>
<dbReference type="InterPro" id="IPR017475">
    <property type="entry name" value="EPS_sugar_tfrase"/>
</dbReference>
<dbReference type="RefSeq" id="WP_004074992.1">
    <property type="nucleotide sequence ID" value="NZ_CM001488.1"/>
</dbReference>
<organism evidence="9 10">
    <name type="scientific">Desulfobacter postgatei 2ac9</name>
    <dbReference type="NCBI Taxonomy" id="879212"/>
    <lineage>
        <taxon>Bacteria</taxon>
        <taxon>Pseudomonadati</taxon>
        <taxon>Thermodesulfobacteriota</taxon>
        <taxon>Desulfobacteria</taxon>
        <taxon>Desulfobacterales</taxon>
        <taxon>Desulfobacteraceae</taxon>
        <taxon>Desulfobacter</taxon>
    </lineage>
</organism>
<feature type="transmembrane region" description="Helical" evidence="7">
    <location>
        <begin position="12"/>
        <end position="31"/>
    </location>
</feature>
<accession>I5B6L6</accession>
<evidence type="ECO:0000256" key="3">
    <source>
        <dbReference type="ARBA" id="ARBA00022679"/>
    </source>
</evidence>
<dbReference type="InterPro" id="IPR003362">
    <property type="entry name" value="Bact_transf"/>
</dbReference>
<name>I5B6L6_9BACT</name>
<evidence type="ECO:0000256" key="5">
    <source>
        <dbReference type="ARBA" id="ARBA00022989"/>
    </source>
</evidence>
<reference evidence="9 10" key="1">
    <citation type="submission" date="2011-09" db="EMBL/GenBank/DDBJ databases">
        <authorList>
            <consortium name="US DOE Joint Genome Institute (JGI-PGF)"/>
            <person name="Lucas S."/>
            <person name="Han J."/>
            <person name="Lapidus A."/>
            <person name="Cheng J.-F."/>
            <person name="Goodwin L."/>
            <person name="Pitluck S."/>
            <person name="Peters L."/>
            <person name="Land M.L."/>
            <person name="Hauser L."/>
            <person name="Orellana R."/>
            <person name="Lovley D."/>
            <person name="Woyke T.J."/>
        </authorList>
    </citation>
    <scope>NUCLEOTIDE SEQUENCE [LARGE SCALE GENOMIC DNA]</scope>
    <source>
        <strain evidence="9 10">2ac9</strain>
    </source>
</reference>
<feature type="domain" description="Bacterial sugar transferase" evidence="8">
    <location>
        <begin position="286"/>
        <end position="475"/>
    </location>
</feature>
<dbReference type="Pfam" id="PF13727">
    <property type="entry name" value="CoA_binding_3"/>
    <property type="match status" value="1"/>
</dbReference>
<reference evidence="9 10" key="2">
    <citation type="submission" date="2012-02" db="EMBL/GenBank/DDBJ databases">
        <title>Improved High-Quality Draft sequence of Desulfobacter postgatei 2ac9.</title>
        <authorList>
            <consortium name="US DOE Joint Genome Institute"/>
            <person name="Lucas S."/>
            <person name="Han J."/>
            <person name="Lapidus A."/>
            <person name="Cheng J.-F."/>
            <person name="Goodwin L."/>
            <person name="Pitluck S."/>
            <person name="Peters L."/>
            <person name="Ovchinnikova G."/>
            <person name="Held B."/>
            <person name="Detter J.C."/>
            <person name="Han C."/>
            <person name="Tapia R."/>
            <person name="Land M."/>
            <person name="Hauser L."/>
            <person name="Kyrpides N."/>
            <person name="Ivanova N."/>
            <person name="Pagani I."/>
            <person name="Orellana R."/>
            <person name="Lovley D."/>
            <person name="Woyke T."/>
        </authorList>
    </citation>
    <scope>NUCLEOTIDE SEQUENCE [LARGE SCALE GENOMIC DNA]</scope>
    <source>
        <strain evidence="9 10">2ac9</strain>
    </source>
</reference>
<evidence type="ECO:0000313" key="9">
    <source>
        <dbReference type="EMBL" id="EIM65129.1"/>
    </source>
</evidence>
<gene>
    <name evidence="9" type="ORF">DespoDRAFT_03359</name>
</gene>
<dbReference type="EMBL" id="CM001488">
    <property type="protein sequence ID" value="EIM65129.1"/>
    <property type="molecule type" value="Genomic_DNA"/>
</dbReference>
<dbReference type="HOGENOM" id="CLU_024920_3_4_7"/>
<keyword evidence="5 7" id="KW-1133">Transmembrane helix</keyword>
<feature type="transmembrane region" description="Helical" evidence="7">
    <location>
        <begin position="108"/>
        <end position="131"/>
    </location>
</feature>
<feature type="transmembrane region" description="Helical" evidence="7">
    <location>
        <begin position="47"/>
        <end position="66"/>
    </location>
</feature>
<dbReference type="SUPFAM" id="SSF51735">
    <property type="entry name" value="NAD(P)-binding Rossmann-fold domains"/>
    <property type="match status" value="1"/>
</dbReference>
<dbReference type="PANTHER" id="PTHR30576">
    <property type="entry name" value="COLANIC BIOSYNTHESIS UDP-GLUCOSE LIPID CARRIER TRANSFERASE"/>
    <property type="match status" value="1"/>
</dbReference>
<protein>
    <submittedName>
        <fullName evidence="9">Exopolysaccharide biosynthesis polyprenyl glycosylphosphotransferase</fullName>
    </submittedName>
</protein>
<keyword evidence="6 7" id="KW-0472">Membrane</keyword>
<proteinExistence type="inferred from homology"/>
<feature type="transmembrane region" description="Helical" evidence="7">
    <location>
        <begin position="78"/>
        <end position="102"/>
    </location>
</feature>
<evidence type="ECO:0000256" key="7">
    <source>
        <dbReference type="SAM" id="Phobius"/>
    </source>
</evidence>
<dbReference type="GO" id="GO:0016020">
    <property type="term" value="C:membrane"/>
    <property type="evidence" value="ECO:0007669"/>
    <property type="project" value="UniProtKB-SubCell"/>
</dbReference>
<dbReference type="PANTHER" id="PTHR30576:SF10">
    <property type="entry name" value="SLL5057 PROTEIN"/>
    <property type="match status" value="1"/>
</dbReference>
<dbReference type="STRING" id="879212.DespoDRAFT_03359"/>
<comment type="similarity">
    <text evidence="2">Belongs to the bacterial sugar transferase family.</text>
</comment>
<dbReference type="AlphaFoldDB" id="I5B6L6"/>
<dbReference type="OrthoDB" id="9808602at2"/>
<dbReference type="InterPro" id="IPR036291">
    <property type="entry name" value="NAD(P)-bd_dom_sf"/>
</dbReference>
<evidence type="ECO:0000256" key="4">
    <source>
        <dbReference type="ARBA" id="ARBA00022692"/>
    </source>
</evidence>
<dbReference type="eggNOG" id="COG2148">
    <property type="taxonomic scope" value="Bacteria"/>
</dbReference>
<evidence type="ECO:0000313" key="10">
    <source>
        <dbReference type="Proteomes" id="UP000005778"/>
    </source>
</evidence>
<evidence type="ECO:0000259" key="8">
    <source>
        <dbReference type="Pfam" id="PF02397"/>
    </source>
</evidence>
<dbReference type="Gene3D" id="3.40.50.720">
    <property type="entry name" value="NAD(P)-binding Rossmann-like Domain"/>
    <property type="match status" value="1"/>
</dbReference>